<dbReference type="InterPro" id="IPR018713">
    <property type="entry name" value="MPAB/Lcp_cat_dom"/>
</dbReference>
<keyword evidence="5" id="KW-1185">Reference proteome</keyword>
<dbReference type="AlphaFoldDB" id="A0A7J6J2U1"/>
<feature type="transmembrane region" description="Helical" evidence="2">
    <location>
        <begin position="595"/>
        <end position="613"/>
    </location>
</feature>
<dbReference type="InterPro" id="IPR037473">
    <property type="entry name" value="Lcp-like"/>
</dbReference>
<dbReference type="Proteomes" id="UP000011096">
    <property type="component" value="Unassembled WGS sequence"/>
</dbReference>
<dbReference type="PANTHER" id="PTHR37539:SF1">
    <property type="entry name" value="ER-BOUND OXYGENASE MPAB_MPAB'_RUBBER OXYGENASE CATALYTIC DOMAIN-CONTAINING PROTEIN"/>
    <property type="match status" value="1"/>
</dbReference>
<feature type="region of interest" description="Disordered" evidence="1">
    <location>
        <begin position="562"/>
        <end position="581"/>
    </location>
</feature>
<reference evidence="4 5" key="1">
    <citation type="submission" date="2012-08" db="EMBL/GenBank/DDBJ databases">
        <authorList>
            <person name="Gan P.H.P."/>
            <person name="Ikeda K."/>
            <person name="Irieda H."/>
            <person name="Narusaka M."/>
            <person name="O'Connell R.J."/>
            <person name="Narusaka Y."/>
            <person name="Takano Y."/>
            <person name="Kubo Y."/>
            <person name="Shirasu K."/>
        </authorList>
    </citation>
    <scope>NUCLEOTIDE SEQUENCE [LARGE SCALE GENOMIC DNA]</scope>
    <source>
        <strain evidence="4 5">Nara gc5</strain>
    </source>
</reference>
<reference evidence="4 5" key="2">
    <citation type="submission" date="2020-04" db="EMBL/GenBank/DDBJ databases">
        <title>Genome sequencing and assembly of multiple isolates from the Colletotrichum gloeosporioides species complex.</title>
        <authorList>
            <person name="Gan P."/>
            <person name="Shirasu K."/>
        </authorList>
    </citation>
    <scope>NUCLEOTIDE SEQUENCE [LARGE SCALE GENOMIC DNA]</scope>
    <source>
        <strain evidence="4 5">Nara gc5</strain>
    </source>
</reference>
<proteinExistence type="predicted"/>
<feature type="domain" description="ER-bound oxygenase mpaB/mpaB'/Rubber oxygenase catalytic" evidence="3">
    <location>
        <begin position="278"/>
        <end position="480"/>
    </location>
</feature>
<accession>A0A7J6J2U1</accession>
<keyword evidence="2" id="KW-0812">Transmembrane</keyword>
<dbReference type="PANTHER" id="PTHR37539">
    <property type="entry name" value="SECRETED PROTEIN-RELATED"/>
    <property type="match status" value="1"/>
</dbReference>
<dbReference type="RefSeq" id="XP_031878046.2">
    <property type="nucleotide sequence ID" value="XM_032025362.2"/>
</dbReference>
<dbReference type="EMBL" id="ANPB02000005">
    <property type="protein sequence ID" value="KAF4483265.1"/>
    <property type="molecule type" value="Genomic_DNA"/>
</dbReference>
<evidence type="ECO:0000313" key="5">
    <source>
        <dbReference type="Proteomes" id="UP000011096"/>
    </source>
</evidence>
<dbReference type="OrthoDB" id="6361347at2759"/>
<evidence type="ECO:0000256" key="1">
    <source>
        <dbReference type="SAM" id="MobiDB-lite"/>
    </source>
</evidence>
<feature type="region of interest" description="Disordered" evidence="1">
    <location>
        <begin position="185"/>
        <end position="209"/>
    </location>
</feature>
<evidence type="ECO:0000256" key="2">
    <source>
        <dbReference type="SAM" id="Phobius"/>
    </source>
</evidence>
<keyword evidence="2" id="KW-1133">Transmembrane helix</keyword>
<evidence type="ECO:0000313" key="4">
    <source>
        <dbReference type="EMBL" id="KAF4483265.1"/>
    </source>
</evidence>
<dbReference type="GeneID" id="43609518"/>
<keyword evidence="2" id="KW-0472">Membrane</keyword>
<feature type="compositionally biased region" description="Basic and acidic residues" evidence="1">
    <location>
        <begin position="197"/>
        <end position="209"/>
    </location>
</feature>
<evidence type="ECO:0000259" key="3">
    <source>
        <dbReference type="Pfam" id="PF09995"/>
    </source>
</evidence>
<name>A0A7J6J2U1_COLFN</name>
<feature type="transmembrane region" description="Helical" evidence="2">
    <location>
        <begin position="482"/>
        <end position="505"/>
    </location>
</feature>
<protein>
    <recommendedName>
        <fullName evidence="3">ER-bound oxygenase mpaB/mpaB'/Rubber oxygenase catalytic domain-containing protein</fullName>
    </recommendedName>
</protein>
<dbReference type="InParanoid" id="A0A7J6J2U1"/>
<comment type="caution">
    <text evidence="4">The sequence shown here is derived from an EMBL/GenBank/DDBJ whole genome shotgun (WGS) entry which is preliminary data.</text>
</comment>
<organism evidence="4 5">
    <name type="scientific">Colletotrichum fructicola (strain Nara gc5)</name>
    <name type="common">Anthracnose fungus</name>
    <name type="synonym">Colletotrichum gloeosporioides (strain Nara gc5)</name>
    <dbReference type="NCBI Taxonomy" id="1213859"/>
    <lineage>
        <taxon>Eukaryota</taxon>
        <taxon>Fungi</taxon>
        <taxon>Dikarya</taxon>
        <taxon>Ascomycota</taxon>
        <taxon>Pezizomycotina</taxon>
        <taxon>Sordariomycetes</taxon>
        <taxon>Hypocreomycetidae</taxon>
        <taxon>Glomerellales</taxon>
        <taxon>Glomerellaceae</taxon>
        <taxon>Colletotrichum</taxon>
        <taxon>Colletotrichum gloeosporioides species complex</taxon>
    </lineage>
</organism>
<dbReference type="GO" id="GO:0016491">
    <property type="term" value="F:oxidoreductase activity"/>
    <property type="evidence" value="ECO:0007669"/>
    <property type="project" value="InterPro"/>
</dbReference>
<feature type="compositionally biased region" description="Low complexity" evidence="1">
    <location>
        <begin position="564"/>
        <end position="576"/>
    </location>
</feature>
<dbReference type="Pfam" id="PF09995">
    <property type="entry name" value="MPAB_Lcp_cat"/>
    <property type="match status" value="1"/>
</dbReference>
<sequence>MNTSIVLVSKPYPSFVRQLCDFNNDDAVDAITAKFHNQQHNLLESPTNRELECTCKKSKHHPCSPRFSIRAVSASLPPSIPSLAEPFTPQSALPVKWFRVASRGPVICQRVWEELPPSSEWGHQLVSHQTPRAMAGRLWYRGPEWQEAWDYWFKWTDEHLTSDDLRPLIYTYDELGAQALDRLDEISPPAKPPAPSEKGDNPPKENSPHRDLYALLKDNASSDEILGKLWTEINTIPDWVDWAQIERGQKVFVRYAGPAIFSLTFQSLVGGFGGRRVVETLARTGGFGVKVTRRRLLETFQHILQVTSDLPSIRPNGAGFASSVRVRLLHAAVRRRILALTREKPSYYDVEAWGIPVNDLDSIGTVSTFSATLIWIGLPRQGIYLTEREKEDYVALWRWVAHVLGTPTEAFESVSRARAMMESLMVSEIEPSDTSRALANNVLSGLCNQPPSYVSRDFLAAETYWLNGAKLARALGIERPPWYYNLLVVGQCIFFMVMCYSHRLFPGWDETRNKKLQKGLFNITINKPELGALGKETNFEFQYIPTLDMMSTEAASRTYHLTQNNDNNNKTNTGNGSSPAAARVRLVRKTERRNLASLILASVAAVLLAWLGVRSASALFGSFAGMAPSGWRAVI</sequence>
<gene>
    <name evidence="4" type="ORF">CGGC5_v009525</name>
</gene>